<protein>
    <submittedName>
        <fullName evidence="2">Uncharacterized protein</fullName>
    </submittedName>
</protein>
<proteinExistence type="predicted"/>
<dbReference type="EMBL" id="JAVDWQ010000006">
    <property type="protein sequence ID" value="MDR7210223.1"/>
    <property type="molecule type" value="Genomic_DNA"/>
</dbReference>
<keyword evidence="1" id="KW-1133">Transmembrane helix</keyword>
<evidence type="ECO:0000313" key="3">
    <source>
        <dbReference type="Proteomes" id="UP001269081"/>
    </source>
</evidence>
<keyword evidence="1" id="KW-0812">Transmembrane</keyword>
<sequence>MEDCIYMRKLKGIGKCIKPSIAGMGFWFLIEEIIPLGLITSLRYLTGLLKCSLLTKIHMGKDIFPVNVTFVDLYLFINPFLKPLSILYGAVPLLHLTGGI</sequence>
<name>A0ABU1Y7T5_9FLAO</name>
<feature type="transmembrane region" description="Helical" evidence="1">
    <location>
        <begin position="21"/>
        <end position="43"/>
    </location>
</feature>
<gene>
    <name evidence="2" type="ORF">J2W48_002163</name>
</gene>
<accession>A0ABU1Y7T5</accession>
<comment type="caution">
    <text evidence="2">The sequence shown here is derived from an EMBL/GenBank/DDBJ whole genome shotgun (WGS) entry which is preliminary data.</text>
</comment>
<evidence type="ECO:0000256" key="1">
    <source>
        <dbReference type="SAM" id="Phobius"/>
    </source>
</evidence>
<dbReference type="Proteomes" id="UP001269081">
    <property type="component" value="Unassembled WGS sequence"/>
</dbReference>
<keyword evidence="1" id="KW-0472">Membrane</keyword>
<evidence type="ECO:0000313" key="2">
    <source>
        <dbReference type="EMBL" id="MDR7210223.1"/>
    </source>
</evidence>
<keyword evidence="3" id="KW-1185">Reference proteome</keyword>
<reference evidence="2 3" key="1">
    <citation type="submission" date="2023-07" db="EMBL/GenBank/DDBJ databases">
        <title>Sorghum-associated microbial communities from plants grown in Nebraska, USA.</title>
        <authorList>
            <person name="Schachtman D."/>
        </authorList>
    </citation>
    <scope>NUCLEOTIDE SEQUENCE [LARGE SCALE GENOMIC DNA]</scope>
    <source>
        <strain evidence="2 3">4129</strain>
    </source>
</reference>
<organism evidence="2 3">
    <name type="scientific">Flavobacterium piscis</name>
    <dbReference type="NCBI Taxonomy" id="1114874"/>
    <lineage>
        <taxon>Bacteria</taxon>
        <taxon>Pseudomonadati</taxon>
        <taxon>Bacteroidota</taxon>
        <taxon>Flavobacteriia</taxon>
        <taxon>Flavobacteriales</taxon>
        <taxon>Flavobacteriaceae</taxon>
        <taxon>Flavobacterium</taxon>
    </lineage>
</organism>